<dbReference type="InterPro" id="IPR012418">
    <property type="entry name" value="CAP160"/>
</dbReference>
<dbReference type="Pfam" id="PF23399">
    <property type="entry name" value="LTI65_PGEED"/>
    <property type="match status" value="1"/>
</dbReference>
<evidence type="ECO:0000256" key="1">
    <source>
        <dbReference type="SAM" id="MobiDB-lite"/>
    </source>
</evidence>
<dbReference type="InterPro" id="IPR037491">
    <property type="entry name" value="LTI78/LTI65"/>
</dbReference>
<feature type="region of interest" description="Disordered" evidence="1">
    <location>
        <begin position="233"/>
        <end position="286"/>
    </location>
</feature>
<feature type="compositionally biased region" description="Basic and acidic residues" evidence="1">
    <location>
        <begin position="18"/>
        <end position="76"/>
    </location>
</feature>
<dbReference type="PANTHER" id="PTHR33836">
    <property type="entry name" value="LOW-TEMPERATURE-INDUCED 65 KDA PROTEIN-RELATED"/>
    <property type="match status" value="1"/>
</dbReference>
<protein>
    <submittedName>
        <fullName evidence="3">Low-temperature-induced 65 kDa protein</fullName>
    </submittedName>
</protein>
<dbReference type="InterPro" id="IPR057059">
    <property type="entry name" value="LTI65/LTI78_PGEED"/>
</dbReference>
<evidence type="ECO:0000259" key="2">
    <source>
        <dbReference type="Pfam" id="PF23399"/>
    </source>
</evidence>
<feature type="compositionally biased region" description="Basic and acidic residues" evidence="1">
    <location>
        <begin position="266"/>
        <end position="276"/>
    </location>
</feature>
<evidence type="ECO:0000313" key="3">
    <source>
        <dbReference type="EMBL" id="JAU97142.1"/>
    </source>
</evidence>
<proteinExistence type="predicted"/>
<feature type="region of interest" description="Disordered" evidence="1">
    <location>
        <begin position="1"/>
        <end position="107"/>
    </location>
</feature>
<feature type="region of interest" description="Disordered" evidence="1">
    <location>
        <begin position="182"/>
        <end position="204"/>
    </location>
</feature>
<feature type="compositionally biased region" description="Basic and acidic residues" evidence="1">
    <location>
        <begin position="86"/>
        <end position="99"/>
    </location>
</feature>
<sequence length="286" mass="30305">MGKRLPAGNLGSGFGKEIPARSHEFDVKSEAELGRNFRTRSHESDVKSGADLRRDFPARSHEFDVKSGADLGRDFPTRTQGIRNPECLDSKAQERRDEMQQPNQTSYTDKIASATSVVADKAVAAKNAVASKMGYSGEGGDGEVRVEGAETPSSAGGYGTKVAGMVTPVYEKVKETGASVMTKLPFSGGGTGRETETYQGQDMGVSAKGYMSEKLSPGEEDKALSEVVAEKLHLGGGENTTAPPKRGTVTQSEEVEKRLGGFTDQRSSEAMKHGEAFAEGGEGGMV</sequence>
<dbReference type="AlphaFoldDB" id="A0A1J3JXL8"/>
<gene>
    <name evidence="3" type="ORF">MP_TR5616_c1_g1_i1_g.15649</name>
</gene>
<dbReference type="EMBL" id="GEVM01008796">
    <property type="protein sequence ID" value="JAU97142.1"/>
    <property type="molecule type" value="Transcribed_RNA"/>
</dbReference>
<reference evidence="3" key="1">
    <citation type="submission" date="2016-07" db="EMBL/GenBank/DDBJ databases">
        <title>De novo transcriptome assembly of four accessions of the metal hyperaccumulator plant Noccaea caerulescens.</title>
        <authorList>
            <person name="Blande D."/>
            <person name="Halimaa P."/>
            <person name="Tervahauta A.I."/>
            <person name="Aarts M.G."/>
            <person name="Karenlampi S.O."/>
        </authorList>
    </citation>
    <scope>NUCLEOTIDE SEQUENCE</scope>
</reference>
<accession>A0A1J3JXL8</accession>
<dbReference type="GO" id="GO:0006950">
    <property type="term" value="P:response to stress"/>
    <property type="evidence" value="ECO:0007669"/>
    <property type="project" value="TreeGrafter"/>
</dbReference>
<dbReference type="GO" id="GO:0009737">
    <property type="term" value="P:response to abscisic acid"/>
    <property type="evidence" value="ECO:0007669"/>
    <property type="project" value="InterPro"/>
</dbReference>
<dbReference type="Pfam" id="PF07918">
    <property type="entry name" value="CAP160"/>
    <property type="match status" value="1"/>
</dbReference>
<name>A0A1J3JXL8_NOCCA</name>
<organism evidence="3">
    <name type="scientific">Noccaea caerulescens</name>
    <name type="common">Alpine penny-cress</name>
    <name type="synonym">Thlaspi caerulescens</name>
    <dbReference type="NCBI Taxonomy" id="107243"/>
    <lineage>
        <taxon>Eukaryota</taxon>
        <taxon>Viridiplantae</taxon>
        <taxon>Streptophyta</taxon>
        <taxon>Embryophyta</taxon>
        <taxon>Tracheophyta</taxon>
        <taxon>Spermatophyta</taxon>
        <taxon>Magnoliopsida</taxon>
        <taxon>eudicotyledons</taxon>
        <taxon>Gunneridae</taxon>
        <taxon>Pentapetalae</taxon>
        <taxon>rosids</taxon>
        <taxon>malvids</taxon>
        <taxon>Brassicales</taxon>
        <taxon>Brassicaceae</taxon>
        <taxon>Coluteocarpeae</taxon>
        <taxon>Noccaea</taxon>
    </lineage>
</organism>
<feature type="region of interest" description="Disordered" evidence="1">
    <location>
        <begin position="134"/>
        <end position="161"/>
    </location>
</feature>
<dbReference type="PANTHER" id="PTHR33836:SF19">
    <property type="entry name" value="LOW-TEMPERATURE-INDUCED 65 KDA PROTEIN"/>
    <property type="match status" value="1"/>
</dbReference>
<feature type="domain" description="LTI65/LTI78 PGEED repeat" evidence="2">
    <location>
        <begin position="202"/>
        <end position="232"/>
    </location>
</feature>